<feature type="domain" description="Peptidase S9 prolyl oligopeptidase catalytic" evidence="6">
    <location>
        <begin position="493"/>
        <end position="698"/>
    </location>
</feature>
<evidence type="ECO:0000313" key="8">
    <source>
        <dbReference type="Proteomes" id="UP000807353"/>
    </source>
</evidence>
<dbReference type="Pfam" id="PF00326">
    <property type="entry name" value="Peptidase_S9"/>
    <property type="match status" value="1"/>
</dbReference>
<keyword evidence="3" id="KW-0645">Protease</keyword>
<evidence type="ECO:0000256" key="5">
    <source>
        <dbReference type="SAM" id="MobiDB-lite"/>
    </source>
</evidence>
<dbReference type="Gene3D" id="3.40.50.1820">
    <property type="entry name" value="alpha/beta hydrolase"/>
    <property type="match status" value="1"/>
</dbReference>
<dbReference type="Gene3D" id="2.120.10.30">
    <property type="entry name" value="TolB, C-terminal domain"/>
    <property type="match status" value="1"/>
</dbReference>
<dbReference type="InterPro" id="IPR011042">
    <property type="entry name" value="6-blade_b-propeller_TolB-like"/>
</dbReference>
<keyword evidence="2 7" id="KW-0378">Hydrolase</keyword>
<feature type="region of interest" description="Disordered" evidence="5">
    <location>
        <begin position="1"/>
        <end position="23"/>
    </location>
</feature>
<evidence type="ECO:0000256" key="3">
    <source>
        <dbReference type="ARBA" id="ARBA00022825"/>
    </source>
</evidence>
<keyword evidence="8" id="KW-1185">Reference proteome</keyword>
<dbReference type="PANTHER" id="PTHR42776">
    <property type="entry name" value="SERINE PEPTIDASE S9 FAMILY MEMBER"/>
    <property type="match status" value="1"/>
</dbReference>
<dbReference type="Proteomes" id="UP000807353">
    <property type="component" value="Unassembled WGS sequence"/>
</dbReference>
<accession>A0A9P5YFA1</accession>
<dbReference type="InterPro" id="IPR029058">
    <property type="entry name" value="AB_hydrolase_fold"/>
</dbReference>
<dbReference type="GO" id="GO:0004252">
    <property type="term" value="F:serine-type endopeptidase activity"/>
    <property type="evidence" value="ECO:0007669"/>
    <property type="project" value="TreeGrafter"/>
</dbReference>
<dbReference type="PANTHER" id="PTHR42776:SF27">
    <property type="entry name" value="DIPEPTIDYL PEPTIDASE FAMILY MEMBER 6"/>
    <property type="match status" value="1"/>
</dbReference>
<evidence type="ECO:0000256" key="2">
    <source>
        <dbReference type="ARBA" id="ARBA00022801"/>
    </source>
</evidence>
<dbReference type="GO" id="GO:0006508">
    <property type="term" value="P:proteolysis"/>
    <property type="evidence" value="ECO:0007669"/>
    <property type="project" value="InterPro"/>
</dbReference>
<gene>
    <name evidence="7" type="ORF">BDZ94DRAFT_1294728</name>
</gene>
<dbReference type="InterPro" id="IPR011659">
    <property type="entry name" value="WD40"/>
</dbReference>
<dbReference type="SUPFAM" id="SSF82171">
    <property type="entry name" value="DPP6 N-terminal domain-like"/>
    <property type="match status" value="1"/>
</dbReference>
<evidence type="ECO:0000256" key="4">
    <source>
        <dbReference type="ARBA" id="ARBA00032829"/>
    </source>
</evidence>
<sequence length="699" mass="77059">MPSPPKTPYNSRTDPRDTPFPEKISNTLRARDLKLSTDGLSVLYQVAPFYKVERVLSEIWLAKVDEPQSARPLTNGLFNDRAPAFHPDGKRILFLSDRHNPGKTLHIYVLDMAEGKSPEPVPLLSSSAKKGVQGFEISPDGNFVAFTSADEETVQAGVEVSDVKVFGGSGSTSGFSRFRIYSFRTGEVTTLRGVREDRQIESATWSPNSKWLLYRLRGGRGPEFAELEVTLESIGVDEEGSKPNILGVYPRSPAGPNLWVSSGHVLSLQNYEPNNRLDARTVFTQRVDNAFTPVAKLKGWERLYGESEDAVRIIDMTPGGDTHGGGVVAVEVCTGVDTRIDIISVNSEGSMAIQGTLFRTHDDAVWFGAWDAKRVVDGDGNTSYVFAGVLSSGIKHEPPNVWAGRVTGEAREIPSKCRLSSHLEWMVEAPAIKTEVIYWNTADGTQLSGLIRYPPAYDASWGPLPTVMFIHGGPYRRDVPDYMSYFCNWREHFAWAGYLVISPNYRGSQGRGHAFAHAASRGIGVYDWPDCESMVDMVIQKGLADPARLGVAGWSHGASLAAWGVTKTKTRFKAAVIGAGASNWEGMVMDSGSPELETEIGQSAPWDHDGREQSIRKTSPIHSVAGVETAVLLLHGEKDERMNVGQAVGLWRGLKRRASERGREGAQLVIYPREPHGFVERKHAEDVLKRVLVYFNTWI</sequence>
<dbReference type="OrthoDB" id="43744at2759"/>
<organism evidence="7 8">
    <name type="scientific">Collybia nuda</name>
    <dbReference type="NCBI Taxonomy" id="64659"/>
    <lineage>
        <taxon>Eukaryota</taxon>
        <taxon>Fungi</taxon>
        <taxon>Dikarya</taxon>
        <taxon>Basidiomycota</taxon>
        <taxon>Agaricomycotina</taxon>
        <taxon>Agaricomycetes</taxon>
        <taxon>Agaricomycetidae</taxon>
        <taxon>Agaricales</taxon>
        <taxon>Tricholomatineae</taxon>
        <taxon>Clitocybaceae</taxon>
        <taxon>Collybia</taxon>
    </lineage>
</organism>
<dbReference type="Pfam" id="PF07676">
    <property type="entry name" value="PD40"/>
    <property type="match status" value="1"/>
</dbReference>
<dbReference type="SUPFAM" id="SSF53474">
    <property type="entry name" value="alpha/beta-Hydrolases"/>
    <property type="match status" value="1"/>
</dbReference>
<comment type="similarity">
    <text evidence="1">Belongs to the peptidase S9C family.</text>
</comment>
<dbReference type="AlphaFoldDB" id="A0A9P5YFA1"/>
<evidence type="ECO:0000313" key="7">
    <source>
        <dbReference type="EMBL" id="KAF9467818.1"/>
    </source>
</evidence>
<proteinExistence type="inferred from homology"/>
<dbReference type="EMBL" id="MU150235">
    <property type="protein sequence ID" value="KAF9467818.1"/>
    <property type="molecule type" value="Genomic_DNA"/>
</dbReference>
<keyword evidence="3" id="KW-0720">Serine protease</keyword>
<evidence type="ECO:0000256" key="1">
    <source>
        <dbReference type="ARBA" id="ARBA00010040"/>
    </source>
</evidence>
<reference evidence="7" key="1">
    <citation type="submission" date="2020-11" db="EMBL/GenBank/DDBJ databases">
        <authorList>
            <consortium name="DOE Joint Genome Institute"/>
            <person name="Ahrendt S."/>
            <person name="Riley R."/>
            <person name="Andreopoulos W."/>
            <person name="Labutti K."/>
            <person name="Pangilinan J."/>
            <person name="Ruiz-Duenas F.J."/>
            <person name="Barrasa J.M."/>
            <person name="Sanchez-Garcia M."/>
            <person name="Camarero S."/>
            <person name="Miyauchi S."/>
            <person name="Serrano A."/>
            <person name="Linde D."/>
            <person name="Babiker R."/>
            <person name="Drula E."/>
            <person name="Ayuso-Fernandez I."/>
            <person name="Pacheco R."/>
            <person name="Padilla G."/>
            <person name="Ferreira P."/>
            <person name="Barriuso J."/>
            <person name="Kellner H."/>
            <person name="Castanera R."/>
            <person name="Alfaro M."/>
            <person name="Ramirez L."/>
            <person name="Pisabarro A.G."/>
            <person name="Kuo A."/>
            <person name="Tritt A."/>
            <person name="Lipzen A."/>
            <person name="He G."/>
            <person name="Yan M."/>
            <person name="Ng V."/>
            <person name="Cullen D."/>
            <person name="Martin F."/>
            <person name="Rosso M.-N."/>
            <person name="Henrissat B."/>
            <person name="Hibbett D."/>
            <person name="Martinez A.T."/>
            <person name="Grigoriev I.V."/>
        </authorList>
    </citation>
    <scope>NUCLEOTIDE SEQUENCE</scope>
    <source>
        <strain evidence="7">CBS 247.69</strain>
    </source>
</reference>
<name>A0A9P5YFA1_9AGAR</name>
<comment type="caution">
    <text evidence="7">The sequence shown here is derived from an EMBL/GenBank/DDBJ whole genome shotgun (WGS) entry which is preliminary data.</text>
</comment>
<protein>
    <recommendedName>
        <fullName evidence="4">Dipeptidyl-peptidase V</fullName>
    </recommendedName>
</protein>
<evidence type="ECO:0000259" key="6">
    <source>
        <dbReference type="Pfam" id="PF00326"/>
    </source>
</evidence>
<dbReference type="InterPro" id="IPR001375">
    <property type="entry name" value="Peptidase_S9_cat"/>
</dbReference>